<evidence type="ECO:0000313" key="8">
    <source>
        <dbReference type="Proteomes" id="UP001501586"/>
    </source>
</evidence>
<name>A0ABP8EGC7_9MICO</name>
<feature type="transmembrane region" description="Helical" evidence="6">
    <location>
        <begin position="40"/>
        <end position="65"/>
    </location>
</feature>
<proteinExistence type="predicted"/>
<feature type="transmembrane region" description="Helical" evidence="6">
    <location>
        <begin position="77"/>
        <end position="95"/>
    </location>
</feature>
<dbReference type="PANTHER" id="PTHR30086:SF20">
    <property type="entry name" value="ARGININE EXPORTER PROTEIN ARGO-RELATED"/>
    <property type="match status" value="1"/>
</dbReference>
<protein>
    <submittedName>
        <fullName evidence="7">LysE family translocator</fullName>
    </submittedName>
</protein>
<evidence type="ECO:0000256" key="1">
    <source>
        <dbReference type="ARBA" id="ARBA00004651"/>
    </source>
</evidence>
<sequence>MTSGAWLVLLGTWLVAVASPGPDFLAVLRTSLSRGRGAGWAVAAGVTAGIAVWIAVALLGIVALVSSHPAAALVMRWAGVVFLVIYGGWILSGVVRELRRRARVAESPVGKPPAVQTVPTIWQSVRLGFLTNTVGNPKAVVFFGALFASILPPGITLAESVTVAAAMVLVAFLWFGLVAIIASRRVVVATYQRAQLWIDGFLGVFFVLLGILLIPWQGV</sequence>
<reference evidence="8" key="1">
    <citation type="journal article" date="2019" name="Int. J. Syst. Evol. Microbiol.">
        <title>The Global Catalogue of Microorganisms (GCM) 10K type strain sequencing project: providing services to taxonomists for standard genome sequencing and annotation.</title>
        <authorList>
            <consortium name="The Broad Institute Genomics Platform"/>
            <consortium name="The Broad Institute Genome Sequencing Center for Infectious Disease"/>
            <person name="Wu L."/>
            <person name="Ma J."/>
        </authorList>
    </citation>
    <scope>NUCLEOTIDE SEQUENCE [LARGE SCALE GENOMIC DNA]</scope>
    <source>
        <strain evidence="8">JCM 17458</strain>
    </source>
</reference>
<feature type="transmembrane region" description="Helical" evidence="6">
    <location>
        <begin position="6"/>
        <end position="28"/>
    </location>
</feature>
<gene>
    <name evidence="7" type="ORF">GCM10022261_05470</name>
</gene>
<accession>A0ABP8EGC7</accession>
<dbReference type="EMBL" id="BAABAZ010000004">
    <property type="protein sequence ID" value="GAA4283016.1"/>
    <property type="molecule type" value="Genomic_DNA"/>
</dbReference>
<organism evidence="7 8">
    <name type="scientific">Brevibacterium daeguense</name>
    <dbReference type="NCBI Taxonomy" id="909936"/>
    <lineage>
        <taxon>Bacteria</taxon>
        <taxon>Bacillati</taxon>
        <taxon>Actinomycetota</taxon>
        <taxon>Actinomycetes</taxon>
        <taxon>Micrococcales</taxon>
        <taxon>Brevibacteriaceae</taxon>
        <taxon>Brevibacterium</taxon>
    </lineage>
</organism>
<keyword evidence="4 6" id="KW-1133">Transmembrane helix</keyword>
<keyword evidence="8" id="KW-1185">Reference proteome</keyword>
<evidence type="ECO:0000256" key="6">
    <source>
        <dbReference type="SAM" id="Phobius"/>
    </source>
</evidence>
<keyword evidence="3 6" id="KW-0812">Transmembrane</keyword>
<evidence type="ECO:0000313" key="7">
    <source>
        <dbReference type="EMBL" id="GAA4283016.1"/>
    </source>
</evidence>
<dbReference type="RefSeq" id="WP_236864626.1">
    <property type="nucleotide sequence ID" value="NZ_BAABAZ010000004.1"/>
</dbReference>
<evidence type="ECO:0000256" key="5">
    <source>
        <dbReference type="ARBA" id="ARBA00023136"/>
    </source>
</evidence>
<evidence type="ECO:0000256" key="4">
    <source>
        <dbReference type="ARBA" id="ARBA00022989"/>
    </source>
</evidence>
<dbReference type="Proteomes" id="UP001501586">
    <property type="component" value="Unassembled WGS sequence"/>
</dbReference>
<evidence type="ECO:0000256" key="3">
    <source>
        <dbReference type="ARBA" id="ARBA00022692"/>
    </source>
</evidence>
<dbReference type="PANTHER" id="PTHR30086">
    <property type="entry name" value="ARGININE EXPORTER PROTEIN ARGO"/>
    <property type="match status" value="1"/>
</dbReference>
<comment type="caution">
    <text evidence="7">The sequence shown here is derived from an EMBL/GenBank/DDBJ whole genome shotgun (WGS) entry which is preliminary data.</text>
</comment>
<keyword evidence="5 6" id="KW-0472">Membrane</keyword>
<feature type="transmembrane region" description="Helical" evidence="6">
    <location>
        <begin position="139"/>
        <end position="155"/>
    </location>
</feature>
<dbReference type="InterPro" id="IPR001123">
    <property type="entry name" value="LeuE-type"/>
</dbReference>
<comment type="subcellular location">
    <subcellularLocation>
        <location evidence="1">Cell membrane</location>
        <topology evidence="1">Multi-pass membrane protein</topology>
    </subcellularLocation>
</comment>
<dbReference type="Pfam" id="PF01810">
    <property type="entry name" value="LysE"/>
    <property type="match status" value="1"/>
</dbReference>
<feature type="transmembrane region" description="Helical" evidence="6">
    <location>
        <begin position="161"/>
        <end position="182"/>
    </location>
</feature>
<feature type="transmembrane region" description="Helical" evidence="6">
    <location>
        <begin position="194"/>
        <end position="216"/>
    </location>
</feature>
<evidence type="ECO:0000256" key="2">
    <source>
        <dbReference type="ARBA" id="ARBA00022475"/>
    </source>
</evidence>
<keyword evidence="2" id="KW-1003">Cell membrane</keyword>